<feature type="compositionally biased region" description="Basic residues" evidence="1">
    <location>
        <begin position="97"/>
        <end position="111"/>
    </location>
</feature>
<reference evidence="2 3" key="1">
    <citation type="journal article" date="2010" name="Science">
        <title>Genomic comparison of the ants Camponotus floridanus and Harpegnathos saltator.</title>
        <authorList>
            <person name="Bonasio R."/>
            <person name="Zhang G."/>
            <person name="Ye C."/>
            <person name="Mutti N.S."/>
            <person name="Fang X."/>
            <person name="Qin N."/>
            <person name="Donahue G."/>
            <person name="Yang P."/>
            <person name="Li Q."/>
            <person name="Li C."/>
            <person name="Zhang P."/>
            <person name="Huang Z."/>
            <person name="Berger S.L."/>
            <person name="Reinberg D."/>
            <person name="Wang J."/>
            <person name="Liebig J."/>
        </authorList>
    </citation>
    <scope>NUCLEOTIDE SEQUENCE [LARGE SCALE GENOMIC DNA]</scope>
    <source>
        <strain evidence="3">C129</strain>
    </source>
</reference>
<feature type="compositionally biased region" description="Basic and acidic residues" evidence="1">
    <location>
        <begin position="9"/>
        <end position="19"/>
    </location>
</feature>
<proteinExistence type="predicted"/>
<feature type="region of interest" description="Disordered" evidence="1">
    <location>
        <begin position="1"/>
        <end position="125"/>
    </location>
</feature>
<keyword evidence="3" id="KW-1185">Reference proteome</keyword>
<name>E2A906_CAMFO</name>
<protein>
    <submittedName>
        <fullName evidence="2">Uncharacterized protein</fullName>
    </submittedName>
</protein>
<sequence length="125" mass="13396">MGKGVDSFGEGRKGPKSDEDSNLGSVGRIGESYYGHHCYRTKEKEGKRLGKNGGTFGASRADENDGTIGAIGDINKDEETAEGCGVDENGDTIGMMKKTKTRVSSARRGRGRERSRSETEEMAEG</sequence>
<organism evidence="3">
    <name type="scientific">Camponotus floridanus</name>
    <name type="common">Florida carpenter ant</name>
    <dbReference type="NCBI Taxonomy" id="104421"/>
    <lineage>
        <taxon>Eukaryota</taxon>
        <taxon>Metazoa</taxon>
        <taxon>Ecdysozoa</taxon>
        <taxon>Arthropoda</taxon>
        <taxon>Hexapoda</taxon>
        <taxon>Insecta</taxon>
        <taxon>Pterygota</taxon>
        <taxon>Neoptera</taxon>
        <taxon>Endopterygota</taxon>
        <taxon>Hymenoptera</taxon>
        <taxon>Apocrita</taxon>
        <taxon>Aculeata</taxon>
        <taxon>Formicoidea</taxon>
        <taxon>Formicidae</taxon>
        <taxon>Formicinae</taxon>
        <taxon>Camponotus</taxon>
    </lineage>
</organism>
<evidence type="ECO:0000313" key="3">
    <source>
        <dbReference type="Proteomes" id="UP000000311"/>
    </source>
</evidence>
<evidence type="ECO:0000313" key="2">
    <source>
        <dbReference type="EMBL" id="EFN70105.1"/>
    </source>
</evidence>
<dbReference type="AlphaFoldDB" id="E2A906"/>
<dbReference type="InParanoid" id="E2A906"/>
<accession>E2A906</accession>
<gene>
    <name evidence="2" type="ORF">EAG_07500</name>
</gene>
<dbReference type="Proteomes" id="UP000000311">
    <property type="component" value="Unassembled WGS sequence"/>
</dbReference>
<dbReference type="EMBL" id="GL437703">
    <property type="protein sequence ID" value="EFN70105.1"/>
    <property type="molecule type" value="Genomic_DNA"/>
</dbReference>
<evidence type="ECO:0000256" key="1">
    <source>
        <dbReference type="SAM" id="MobiDB-lite"/>
    </source>
</evidence>